<dbReference type="InterPro" id="IPR037055">
    <property type="entry name" value="MHC_I-like_Ag-recog_sf"/>
</dbReference>
<name>A0A3B4HCQ0_9CICH</name>
<dbReference type="GO" id="GO:0005615">
    <property type="term" value="C:extracellular space"/>
    <property type="evidence" value="ECO:0007669"/>
    <property type="project" value="TreeGrafter"/>
</dbReference>
<sequence length="118" mass="13227">MDSIQKYFILVPGTLQPVLIAGVEHLQFCFTHSLQYFYTASTGIPGFPEFVDVGIVDGQPISYYDSITKKKVPKQDWMAKNEGPDYWEAGAQRLTGTEQAFKANIETAKLRFNQTGGE</sequence>
<protein>
    <recommendedName>
        <fullName evidence="2">MHC class I-like antigen recognition-like domain-containing protein</fullName>
    </recommendedName>
</protein>
<dbReference type="AlphaFoldDB" id="A0A3B4HCQ0"/>
<evidence type="ECO:0000259" key="2">
    <source>
        <dbReference type="Pfam" id="PF00129"/>
    </source>
</evidence>
<dbReference type="Gene3D" id="3.30.500.10">
    <property type="entry name" value="MHC class I-like antigen recognition-like"/>
    <property type="match status" value="1"/>
</dbReference>
<dbReference type="InterPro" id="IPR011162">
    <property type="entry name" value="MHC_I/II-like_Ag-recog"/>
</dbReference>
<feature type="domain" description="MHC class I-like antigen recognition-like" evidence="2">
    <location>
        <begin position="31"/>
        <end position="115"/>
    </location>
</feature>
<dbReference type="GO" id="GO:0009897">
    <property type="term" value="C:external side of plasma membrane"/>
    <property type="evidence" value="ECO:0007669"/>
    <property type="project" value="TreeGrafter"/>
</dbReference>
<proteinExistence type="predicted"/>
<dbReference type="Ensembl" id="ENSPNYT00000032498.1">
    <property type="protein sequence ID" value="ENSPNYP00000031738.1"/>
    <property type="gene ID" value="ENSPNYG00000023938.1"/>
</dbReference>
<keyword evidence="1" id="KW-0325">Glycoprotein</keyword>
<evidence type="ECO:0000256" key="1">
    <source>
        <dbReference type="ARBA" id="ARBA00023180"/>
    </source>
</evidence>
<evidence type="ECO:0000313" key="3">
    <source>
        <dbReference type="Ensembl" id="ENSPNYP00000031738.1"/>
    </source>
</evidence>
<dbReference type="PANTHER" id="PTHR16675:SF237">
    <property type="entry name" value="MHC CLASS I ANTIGEN TRANSCRIPT VARIANT 1-RELATED"/>
    <property type="match status" value="1"/>
</dbReference>
<dbReference type="GO" id="GO:0006955">
    <property type="term" value="P:immune response"/>
    <property type="evidence" value="ECO:0007669"/>
    <property type="project" value="TreeGrafter"/>
</dbReference>
<accession>A0A3B4HCQ0</accession>
<dbReference type="InterPro" id="IPR011161">
    <property type="entry name" value="MHC_I-like_Ag-recog"/>
</dbReference>
<dbReference type="Pfam" id="PF00129">
    <property type="entry name" value="MHC_I"/>
    <property type="match status" value="1"/>
</dbReference>
<dbReference type="InterPro" id="IPR050208">
    <property type="entry name" value="MHC_class-I_related"/>
</dbReference>
<dbReference type="PANTHER" id="PTHR16675">
    <property type="entry name" value="MHC CLASS I-RELATED"/>
    <property type="match status" value="1"/>
</dbReference>
<organism evidence="3">
    <name type="scientific">Pundamilia nyererei</name>
    <dbReference type="NCBI Taxonomy" id="303518"/>
    <lineage>
        <taxon>Eukaryota</taxon>
        <taxon>Metazoa</taxon>
        <taxon>Chordata</taxon>
        <taxon>Craniata</taxon>
        <taxon>Vertebrata</taxon>
        <taxon>Euteleostomi</taxon>
        <taxon>Actinopterygii</taxon>
        <taxon>Neopterygii</taxon>
        <taxon>Teleostei</taxon>
        <taxon>Neoteleostei</taxon>
        <taxon>Acanthomorphata</taxon>
        <taxon>Ovalentaria</taxon>
        <taxon>Cichlomorphae</taxon>
        <taxon>Cichliformes</taxon>
        <taxon>Cichlidae</taxon>
        <taxon>African cichlids</taxon>
        <taxon>Pseudocrenilabrinae</taxon>
        <taxon>Haplochromini</taxon>
        <taxon>Pundamilia</taxon>
    </lineage>
</organism>
<reference evidence="3" key="1">
    <citation type="submission" date="2023-09" db="UniProtKB">
        <authorList>
            <consortium name="Ensembl"/>
        </authorList>
    </citation>
    <scope>IDENTIFICATION</scope>
</reference>
<dbReference type="SUPFAM" id="SSF54452">
    <property type="entry name" value="MHC antigen-recognition domain"/>
    <property type="match status" value="1"/>
</dbReference>
<dbReference type="GeneTree" id="ENSGT00980000199030"/>